<evidence type="ECO:0000259" key="3">
    <source>
        <dbReference type="Pfam" id="PF09413"/>
    </source>
</evidence>
<dbReference type="Pfam" id="PF00582">
    <property type="entry name" value="Usp"/>
    <property type="match status" value="1"/>
</dbReference>
<dbReference type="InterPro" id="IPR006016">
    <property type="entry name" value="UspA"/>
</dbReference>
<dbReference type="PANTHER" id="PTHR46268:SF6">
    <property type="entry name" value="UNIVERSAL STRESS PROTEIN UP12"/>
    <property type="match status" value="1"/>
</dbReference>
<dbReference type="PANTHER" id="PTHR46268">
    <property type="entry name" value="STRESS RESPONSE PROTEIN NHAX"/>
    <property type="match status" value="1"/>
</dbReference>
<keyword evidence="5" id="KW-1185">Reference proteome</keyword>
<accession>A0A1Y1CPX1</accession>
<reference evidence="5" key="2">
    <citation type="journal article" date="2020" name="Antonie Van Leeuwenhoek">
        <title>Labilibaculum antarcticum sp. nov., a novel facultative anaerobic, psychrotorelant bacterium isolated from marine sediment of Antarctica.</title>
        <authorList>
            <person name="Watanabe M."/>
            <person name="Kojima H."/>
            <person name="Fukui M."/>
        </authorList>
    </citation>
    <scope>NUCLEOTIDE SEQUENCE [LARGE SCALE GENOMIC DNA]</scope>
    <source>
        <strain evidence="5">SPP2</strain>
    </source>
</reference>
<feature type="domain" description="UspA" evidence="2">
    <location>
        <begin position="86"/>
        <end position="236"/>
    </location>
</feature>
<evidence type="ECO:0008006" key="6">
    <source>
        <dbReference type="Google" id="ProtNLM"/>
    </source>
</evidence>
<evidence type="ECO:0000259" key="2">
    <source>
        <dbReference type="Pfam" id="PF00582"/>
    </source>
</evidence>
<dbReference type="Proteomes" id="UP000218267">
    <property type="component" value="Chromosome"/>
</dbReference>
<dbReference type="CDD" id="cd00293">
    <property type="entry name" value="USP-like"/>
    <property type="match status" value="2"/>
</dbReference>
<dbReference type="Gene3D" id="3.40.50.12370">
    <property type="match status" value="1"/>
</dbReference>
<dbReference type="AlphaFoldDB" id="A0A1Y1CPX1"/>
<comment type="similarity">
    <text evidence="1">Belongs to the universal stress protein A family.</text>
</comment>
<feature type="domain" description="DUF2007" evidence="3">
    <location>
        <begin position="14"/>
        <end position="66"/>
    </location>
</feature>
<dbReference type="RefSeq" id="WP_096432494.1">
    <property type="nucleotide sequence ID" value="NZ_AP018042.1"/>
</dbReference>
<dbReference type="InterPro" id="IPR018551">
    <property type="entry name" value="DUF2007"/>
</dbReference>
<dbReference type="KEGG" id="mbas:ALGA_4012"/>
<dbReference type="OrthoDB" id="9788959at2"/>
<dbReference type="EMBL" id="AP018042">
    <property type="protein sequence ID" value="BAX82304.1"/>
    <property type="molecule type" value="Genomic_DNA"/>
</dbReference>
<dbReference type="PRINTS" id="PR01438">
    <property type="entry name" value="UNVRSLSTRESS"/>
</dbReference>
<proteinExistence type="inferred from homology"/>
<dbReference type="Pfam" id="PF09413">
    <property type="entry name" value="DUF2007"/>
    <property type="match status" value="1"/>
</dbReference>
<protein>
    <recommendedName>
        <fullName evidence="6">UspA domain-containing protein</fullName>
    </recommendedName>
</protein>
<reference evidence="4 5" key="1">
    <citation type="journal article" date="2018" name="Mar. Genomics">
        <title>Complete genome sequence of Marinifilaceae bacterium strain SPP2, isolated from the Antarctic marine sediment.</title>
        <authorList>
            <person name="Watanabe M."/>
            <person name="Kojima H."/>
            <person name="Fukui M."/>
        </authorList>
    </citation>
    <scope>NUCLEOTIDE SEQUENCE [LARGE SCALE GENOMIC DNA]</scope>
    <source>
        <strain evidence="4 5">SPP2</strain>
    </source>
</reference>
<dbReference type="SUPFAM" id="SSF52402">
    <property type="entry name" value="Adenine nucleotide alpha hydrolases-like"/>
    <property type="match status" value="2"/>
</dbReference>
<evidence type="ECO:0000313" key="4">
    <source>
        <dbReference type="EMBL" id="BAX82304.1"/>
    </source>
</evidence>
<gene>
    <name evidence="4" type="ORF">ALGA_4012</name>
</gene>
<sequence>MKDRMITLATYSYSRAQLLKTRLESEGVECFLKNLNLIQSAIGGGVKLRIKAQDLTQALKIIEELELSYAQEDFEKAFPQQKIEVNRILVPVDFSDFSPRICEYAMSIAKKFNADILLFHTYFASAIETIPFSDSYTYNATVVEVLSEVEKNAKARIKELYYDLRNKLELEKIEGIEVDYALSGGTASSEILNICNTYKPDLMIMGSRGETAGTTNLLGSVVTNVIEETEVPILILSDQGELVDFDKIDNIMYATNFDKADFRAMANLKYITKPYDMKIHCVHFNDIEEDNIMEQHQMEVMRKYLKSTLGESNVSCSIIQIEDKMKGIEKYVQDNNIGAIAILARKHNLLERMFFGQMSRKLFIKTHIPILVFH</sequence>
<organism evidence="4 5">
    <name type="scientific">Labilibaculum antarcticum</name>
    <dbReference type="NCBI Taxonomy" id="1717717"/>
    <lineage>
        <taxon>Bacteria</taxon>
        <taxon>Pseudomonadati</taxon>
        <taxon>Bacteroidota</taxon>
        <taxon>Bacteroidia</taxon>
        <taxon>Marinilabiliales</taxon>
        <taxon>Marinifilaceae</taxon>
        <taxon>Labilibaculum</taxon>
    </lineage>
</organism>
<evidence type="ECO:0000256" key="1">
    <source>
        <dbReference type="ARBA" id="ARBA00008791"/>
    </source>
</evidence>
<name>A0A1Y1CPX1_9BACT</name>
<dbReference type="InterPro" id="IPR006015">
    <property type="entry name" value="Universal_stress_UspA"/>
</dbReference>
<evidence type="ECO:0000313" key="5">
    <source>
        <dbReference type="Proteomes" id="UP000218267"/>
    </source>
</evidence>